<keyword evidence="3 6" id="KW-0812">Transmembrane</keyword>
<comment type="subcellular location">
    <subcellularLocation>
        <location evidence="1">Cell membrane</location>
        <topology evidence="1">Multi-pass membrane protein</topology>
    </subcellularLocation>
</comment>
<evidence type="ECO:0000256" key="1">
    <source>
        <dbReference type="ARBA" id="ARBA00004651"/>
    </source>
</evidence>
<keyword evidence="4 6" id="KW-1133">Transmembrane helix</keyword>
<dbReference type="Proteomes" id="UP000319756">
    <property type="component" value="Chromosome"/>
</dbReference>
<name>A0A514LDZ7_9BACI</name>
<feature type="transmembrane region" description="Helical" evidence="6">
    <location>
        <begin position="6"/>
        <end position="22"/>
    </location>
</feature>
<dbReference type="OrthoDB" id="5024156at2"/>
<reference evidence="8" key="1">
    <citation type="submission" date="2019-01" db="EMBL/GenBank/DDBJ databases">
        <title>Genomic analysis of Salicibibacter sp. NKC3-5.</title>
        <authorList>
            <person name="Oh Y.J."/>
        </authorList>
    </citation>
    <scope>NUCLEOTIDE SEQUENCE [LARGE SCALE GENOMIC DNA]</scope>
    <source>
        <strain evidence="8">NKC3-5</strain>
    </source>
</reference>
<dbReference type="KEGG" id="sale:EPH95_01830"/>
<evidence type="ECO:0000313" key="7">
    <source>
        <dbReference type="EMBL" id="QDI90068.1"/>
    </source>
</evidence>
<gene>
    <name evidence="7" type="ORF">EPH95_01830</name>
</gene>
<keyword evidence="2" id="KW-1003">Cell membrane</keyword>
<sequence>MAVLSALLTIILYTWIGIRTSQCPRLRTWPSKRYGFWTLGIISMLLARMIHVHGHTDFTIHMVVHLLLGMLAPLLLVLAAPVTLLLRALPVRHARIATRTLRLRLVQLLTHPVVTVCLNFGGLWILYRTSLFEWMHISMLVSVLVHMHVFVAGFVFTTSVLYIDPAPHRSSFRLRAAVMVLGFAAHAVLAKIIYAESIPGVSAADARQGALLMYYGGDLVDAVLIGVFCLFWYRRFI</sequence>
<protein>
    <submittedName>
        <fullName evidence="7">Cytochrome c oxidase assembly protein</fullName>
    </submittedName>
</protein>
<dbReference type="AlphaFoldDB" id="A0A514LDZ7"/>
<evidence type="ECO:0000256" key="3">
    <source>
        <dbReference type="ARBA" id="ARBA00022692"/>
    </source>
</evidence>
<accession>A0A514LDZ7</accession>
<dbReference type="RefSeq" id="WP_142086832.1">
    <property type="nucleotide sequence ID" value="NZ_CP035485.1"/>
</dbReference>
<keyword evidence="5 6" id="KW-0472">Membrane</keyword>
<dbReference type="InterPro" id="IPR019108">
    <property type="entry name" value="Caa3_assmbl_CtaG-rel"/>
</dbReference>
<feature type="transmembrane region" description="Helical" evidence="6">
    <location>
        <begin position="106"/>
        <end position="127"/>
    </location>
</feature>
<dbReference type="Pfam" id="PF09678">
    <property type="entry name" value="Caa3_CtaG"/>
    <property type="match status" value="1"/>
</dbReference>
<proteinExistence type="predicted"/>
<dbReference type="EMBL" id="CP035485">
    <property type="protein sequence ID" value="QDI90068.1"/>
    <property type="molecule type" value="Genomic_DNA"/>
</dbReference>
<keyword evidence="8" id="KW-1185">Reference proteome</keyword>
<dbReference type="GO" id="GO:0005886">
    <property type="term" value="C:plasma membrane"/>
    <property type="evidence" value="ECO:0007669"/>
    <property type="project" value="UniProtKB-SubCell"/>
</dbReference>
<feature type="transmembrane region" description="Helical" evidence="6">
    <location>
        <begin position="139"/>
        <end position="162"/>
    </location>
</feature>
<evidence type="ECO:0000256" key="4">
    <source>
        <dbReference type="ARBA" id="ARBA00022989"/>
    </source>
</evidence>
<feature type="transmembrane region" description="Helical" evidence="6">
    <location>
        <begin position="214"/>
        <end position="233"/>
    </location>
</feature>
<feature type="transmembrane region" description="Helical" evidence="6">
    <location>
        <begin position="34"/>
        <end position="51"/>
    </location>
</feature>
<evidence type="ECO:0000256" key="5">
    <source>
        <dbReference type="ARBA" id="ARBA00023136"/>
    </source>
</evidence>
<feature type="transmembrane region" description="Helical" evidence="6">
    <location>
        <begin position="63"/>
        <end position="86"/>
    </location>
</feature>
<organism evidence="7 8">
    <name type="scientific">Salicibibacter halophilus</name>
    <dbReference type="NCBI Taxonomy" id="2502791"/>
    <lineage>
        <taxon>Bacteria</taxon>
        <taxon>Bacillati</taxon>
        <taxon>Bacillota</taxon>
        <taxon>Bacilli</taxon>
        <taxon>Bacillales</taxon>
        <taxon>Bacillaceae</taxon>
        <taxon>Salicibibacter</taxon>
    </lineage>
</organism>
<feature type="transmembrane region" description="Helical" evidence="6">
    <location>
        <begin position="174"/>
        <end position="194"/>
    </location>
</feature>
<evidence type="ECO:0000313" key="8">
    <source>
        <dbReference type="Proteomes" id="UP000319756"/>
    </source>
</evidence>
<evidence type="ECO:0000256" key="6">
    <source>
        <dbReference type="SAM" id="Phobius"/>
    </source>
</evidence>
<evidence type="ECO:0000256" key="2">
    <source>
        <dbReference type="ARBA" id="ARBA00022475"/>
    </source>
</evidence>